<dbReference type="Pfam" id="PF00216">
    <property type="entry name" value="Bac_DNA_binding"/>
    <property type="match status" value="1"/>
</dbReference>
<reference evidence="3 4" key="1">
    <citation type="submission" date="2018-06" db="EMBL/GenBank/DDBJ databases">
        <title>Complete genome of Desulfovibrio indonesiensis P37SLT.</title>
        <authorList>
            <person name="Crispim J.S."/>
            <person name="Vidigal P.M.P."/>
            <person name="Silva L.C.F."/>
            <person name="Laguardia C.N."/>
            <person name="Araujo L.C."/>
            <person name="Dias R.S."/>
            <person name="Sousa M.P."/>
            <person name="Paula S.O."/>
            <person name="Silva C."/>
        </authorList>
    </citation>
    <scope>NUCLEOTIDE SEQUENCE [LARGE SCALE GENOMIC DNA]</scope>
    <source>
        <strain evidence="3 4">P37SLT</strain>
    </source>
</reference>
<dbReference type="GO" id="GO:0003677">
    <property type="term" value="F:DNA binding"/>
    <property type="evidence" value="ECO:0007669"/>
    <property type="project" value="UniProtKB-KW"/>
</dbReference>
<evidence type="ECO:0000256" key="1">
    <source>
        <dbReference type="ARBA" id="ARBA00010529"/>
    </source>
</evidence>
<proteinExistence type="inferred from homology"/>
<name>A0A7M3MHH5_9BACT</name>
<keyword evidence="2" id="KW-0238">DNA-binding</keyword>
<dbReference type="RefSeq" id="WP_144301956.1">
    <property type="nucleotide sequence ID" value="NZ_QMIE01000003.1"/>
</dbReference>
<dbReference type="SUPFAM" id="SSF47729">
    <property type="entry name" value="IHF-like DNA-binding proteins"/>
    <property type="match status" value="1"/>
</dbReference>
<evidence type="ECO:0008006" key="5">
    <source>
        <dbReference type="Google" id="ProtNLM"/>
    </source>
</evidence>
<protein>
    <recommendedName>
        <fullName evidence="5">HU family DNA-binding protein</fullName>
    </recommendedName>
</protein>
<keyword evidence="4" id="KW-1185">Reference proteome</keyword>
<dbReference type="GO" id="GO:0030527">
    <property type="term" value="F:structural constituent of chromatin"/>
    <property type="evidence" value="ECO:0007669"/>
    <property type="project" value="InterPro"/>
</dbReference>
<sequence>MPDTKTLKNALKDSLPDAIGDDAKAGEVVNAFYDALKEAVKGCDVVTLHGVGEFRVDPKGQRRELIFTPDRVLLDAMNEGSVGVGAESNV</sequence>
<evidence type="ECO:0000313" key="3">
    <source>
        <dbReference type="EMBL" id="TVM18700.1"/>
    </source>
</evidence>
<comment type="similarity">
    <text evidence="1">Belongs to the bacterial histone-like protein family.</text>
</comment>
<dbReference type="EMBL" id="QMIE01000003">
    <property type="protein sequence ID" value="TVM18700.1"/>
    <property type="molecule type" value="Genomic_DNA"/>
</dbReference>
<evidence type="ECO:0000313" key="4">
    <source>
        <dbReference type="Proteomes" id="UP000448292"/>
    </source>
</evidence>
<dbReference type="InterPro" id="IPR010992">
    <property type="entry name" value="IHF-like_DNA-bd_dom_sf"/>
</dbReference>
<comment type="caution">
    <text evidence="3">The sequence shown here is derived from an EMBL/GenBank/DDBJ whole genome shotgun (WGS) entry which is preliminary data.</text>
</comment>
<organism evidence="3 4">
    <name type="scientific">Oceanidesulfovibrio indonesiensis</name>
    <dbReference type="NCBI Taxonomy" id="54767"/>
    <lineage>
        <taxon>Bacteria</taxon>
        <taxon>Pseudomonadati</taxon>
        <taxon>Thermodesulfobacteriota</taxon>
        <taxon>Desulfovibrionia</taxon>
        <taxon>Desulfovibrionales</taxon>
        <taxon>Desulfovibrionaceae</taxon>
        <taxon>Oceanidesulfovibrio</taxon>
    </lineage>
</organism>
<dbReference type="InterPro" id="IPR000119">
    <property type="entry name" value="Hist_DNA-bd"/>
</dbReference>
<dbReference type="AlphaFoldDB" id="A0A7M3MHH5"/>
<dbReference type="OrthoDB" id="5456321at2"/>
<accession>A0A7M3MHH5</accession>
<evidence type="ECO:0000256" key="2">
    <source>
        <dbReference type="ARBA" id="ARBA00023125"/>
    </source>
</evidence>
<dbReference type="Proteomes" id="UP000448292">
    <property type="component" value="Unassembled WGS sequence"/>
</dbReference>
<gene>
    <name evidence="3" type="ORF">DPQ33_04285</name>
</gene>